<evidence type="ECO:0000313" key="2">
    <source>
        <dbReference type="Proteomes" id="UP001151133"/>
    </source>
</evidence>
<comment type="caution">
    <text evidence="1">The sequence shown here is derived from an EMBL/GenBank/DDBJ whole genome shotgun (WGS) entry which is preliminary data.</text>
</comment>
<dbReference type="AlphaFoldDB" id="A0A9X3C8Q3"/>
<evidence type="ECO:0000313" key="1">
    <source>
        <dbReference type="EMBL" id="MCV9932503.1"/>
    </source>
</evidence>
<keyword evidence="2" id="KW-1185">Reference proteome</keyword>
<sequence length="237" mass="27737">MGYWRTLHLFDDKKFYKEVVPELKGEIGDLTQSCLEFLKYYTTGGISHLSTEKLNSLVEQNIQRIISISNSLDETFKIHHEFHKITNYDSQNLFLSSLDGHYEFCKFLEYYLFKTCADFNPHLGLGKGGISRNFNIHIKTLSYNIIEELDDWNDFLSQDSMGITNWITNEDIQFLFLDKENLHFEDNDLAKAFLTLLDIAHKNKLGFIMGVDMRESELELLSKNKLLVNDLYSHKPE</sequence>
<dbReference type="EMBL" id="JAOZEV010000006">
    <property type="protein sequence ID" value="MCV9932503.1"/>
    <property type="molecule type" value="Genomic_DNA"/>
</dbReference>
<name>A0A9X3C8Q3_9FLAO</name>
<dbReference type="Proteomes" id="UP001151133">
    <property type="component" value="Unassembled WGS sequence"/>
</dbReference>
<dbReference type="RefSeq" id="WP_264286771.1">
    <property type="nucleotide sequence ID" value="NZ_JAOZEV010000006.1"/>
</dbReference>
<gene>
    <name evidence="1" type="ORF">OIU80_09425</name>
</gene>
<organism evidence="1 2">
    <name type="scientific">Flavobacterium frigoritolerans</name>
    <dbReference type="NCBI Taxonomy" id="2987686"/>
    <lineage>
        <taxon>Bacteria</taxon>
        <taxon>Pseudomonadati</taxon>
        <taxon>Bacteroidota</taxon>
        <taxon>Flavobacteriia</taxon>
        <taxon>Flavobacteriales</taxon>
        <taxon>Flavobacteriaceae</taxon>
        <taxon>Flavobacterium</taxon>
    </lineage>
</organism>
<proteinExistence type="predicted"/>
<protein>
    <submittedName>
        <fullName evidence="1">Uncharacterized protein</fullName>
    </submittedName>
</protein>
<reference evidence="1" key="1">
    <citation type="submission" date="2022-10" db="EMBL/GenBank/DDBJ databases">
        <title>Two novel species of Flavobacterium.</title>
        <authorList>
            <person name="Liu Q."/>
            <person name="Xin Y.-H."/>
        </authorList>
    </citation>
    <scope>NUCLEOTIDE SEQUENCE</scope>
    <source>
        <strain evidence="1">LS1R47</strain>
    </source>
</reference>
<accession>A0A9X3C8Q3</accession>